<dbReference type="EC" id="2.3.1.-" evidence="5"/>
<sequence length="271" mass="29286">MLLVGNSLYWTRRLLGEQLTTIGLHAGDAVMVHAGLRSVGPMLNGPDALIGAILDVIGSEGTLLCYVNWDSQHENALDETGRVPNALKPDIPPFHPLYSRASRDHGAFAEFVRTTPGAQRSLNPGASVVAIGGRASWFIADHPLDYGYGPGSPFAKLVSISGKVLMIGAPLDTMSLLHHAEHLAQIPGKHIRRMEVPLQINGHVDWRMIEEFDTVDPVVDGLEADYFKTIVEEFLATKGGNEGIIGAAPSVLISAADIVPFAVRWLEQRFG</sequence>
<dbReference type="InterPro" id="IPR003679">
    <property type="entry name" value="Amioglycoside_AcTrfase"/>
</dbReference>
<evidence type="ECO:0000256" key="2">
    <source>
        <dbReference type="ARBA" id="ARBA00012882"/>
    </source>
</evidence>
<evidence type="ECO:0000256" key="3">
    <source>
        <dbReference type="ARBA" id="ARBA00022679"/>
    </source>
</evidence>
<dbReference type="GO" id="GO:0046677">
    <property type="term" value="P:response to antibiotic"/>
    <property type="evidence" value="ECO:0007669"/>
    <property type="project" value="UniProtKB-KW"/>
</dbReference>
<dbReference type="KEGG" id="spib:G8759_34445"/>
<dbReference type="SUPFAM" id="SSF110710">
    <property type="entry name" value="TTHA0583/YokD-like"/>
    <property type="match status" value="1"/>
</dbReference>
<evidence type="ECO:0000256" key="4">
    <source>
        <dbReference type="ARBA" id="ARBA00023315"/>
    </source>
</evidence>
<name>A0A6G9AY87_9BACT</name>
<gene>
    <name evidence="6" type="primary">aac(3)</name>
    <name evidence="6" type="ORF">G8759_34445</name>
</gene>
<dbReference type="EMBL" id="CP050063">
    <property type="protein sequence ID" value="QIP17380.1"/>
    <property type="molecule type" value="Genomic_DNA"/>
</dbReference>
<comment type="similarity">
    <text evidence="1 5">Belongs to the antibiotic N-acetyltransferase family.</text>
</comment>
<keyword evidence="5" id="KW-0046">Antibiotic resistance</keyword>
<dbReference type="PANTHER" id="PTHR11104:SF0">
    <property type="entry name" value="SPBETA PROPHAGE-DERIVED AMINOGLYCOSIDE N(3')-ACETYLTRANSFERASE-LIKE PROTEIN YOKD"/>
    <property type="match status" value="1"/>
</dbReference>
<dbReference type="Proteomes" id="UP000501802">
    <property type="component" value="Chromosome"/>
</dbReference>
<dbReference type="InterPro" id="IPR028345">
    <property type="entry name" value="Antibiotic_NAT-like"/>
</dbReference>
<evidence type="ECO:0000313" key="6">
    <source>
        <dbReference type="EMBL" id="QIP17380.1"/>
    </source>
</evidence>
<organism evidence="6 7">
    <name type="scientific">Spirosoma aureum</name>
    <dbReference type="NCBI Taxonomy" id="2692134"/>
    <lineage>
        <taxon>Bacteria</taxon>
        <taxon>Pseudomonadati</taxon>
        <taxon>Bacteroidota</taxon>
        <taxon>Cytophagia</taxon>
        <taxon>Cytophagales</taxon>
        <taxon>Cytophagaceae</taxon>
        <taxon>Spirosoma</taxon>
    </lineage>
</organism>
<evidence type="ECO:0000256" key="5">
    <source>
        <dbReference type="RuleBase" id="RU365031"/>
    </source>
</evidence>
<protein>
    <recommendedName>
        <fullName evidence="2 5">Aminoglycoside N(3)-acetyltransferase</fullName>
        <ecNumber evidence="5">2.3.1.-</ecNumber>
    </recommendedName>
</protein>
<comment type="catalytic activity">
    <reaction evidence="5">
        <text>a 2-deoxystreptamine antibiotic + acetyl-CoA = an N(3)-acetyl-2-deoxystreptamine antibiotic + CoA + H(+)</text>
        <dbReference type="Rhea" id="RHEA:12665"/>
        <dbReference type="ChEBI" id="CHEBI:15378"/>
        <dbReference type="ChEBI" id="CHEBI:57287"/>
        <dbReference type="ChEBI" id="CHEBI:57288"/>
        <dbReference type="ChEBI" id="CHEBI:57921"/>
        <dbReference type="ChEBI" id="CHEBI:77452"/>
        <dbReference type="EC" id="2.3.1.81"/>
    </reaction>
</comment>
<dbReference type="RefSeq" id="WP_167218185.1">
    <property type="nucleotide sequence ID" value="NZ_CP050063.1"/>
</dbReference>
<dbReference type="AlphaFoldDB" id="A0A6G9AY87"/>
<keyword evidence="3 5" id="KW-0808">Transferase</keyword>
<evidence type="ECO:0000313" key="7">
    <source>
        <dbReference type="Proteomes" id="UP000501802"/>
    </source>
</evidence>
<dbReference type="Pfam" id="PF02522">
    <property type="entry name" value="Antibiotic_NAT"/>
    <property type="match status" value="1"/>
</dbReference>
<accession>A0A6G9AY87</accession>
<evidence type="ECO:0000256" key="1">
    <source>
        <dbReference type="ARBA" id="ARBA00006383"/>
    </source>
</evidence>
<dbReference type="PANTHER" id="PTHR11104">
    <property type="entry name" value="AMINOGLYCOSIDE N3-ACETYLTRANSFERASE"/>
    <property type="match status" value="1"/>
</dbReference>
<keyword evidence="4 5" id="KW-0012">Acyltransferase</keyword>
<dbReference type="NCBIfam" id="NF033082">
    <property type="entry name" value="AAC_3"/>
    <property type="match status" value="1"/>
</dbReference>
<keyword evidence="7" id="KW-1185">Reference proteome</keyword>
<proteinExistence type="inferred from homology"/>
<reference evidence="6 7" key="1">
    <citation type="submission" date="2020-03" db="EMBL/GenBank/DDBJ databases">
        <authorList>
            <person name="Kim M.K."/>
        </authorList>
    </citation>
    <scope>NUCLEOTIDE SEQUENCE [LARGE SCALE GENOMIC DNA]</scope>
    <source>
        <strain evidence="6 7">BT328</strain>
    </source>
</reference>
<dbReference type="GO" id="GO:0046353">
    <property type="term" value="F:aminoglycoside 3-N-acetyltransferase activity"/>
    <property type="evidence" value="ECO:0007669"/>
    <property type="project" value="UniProtKB-EC"/>
</dbReference>